<dbReference type="Proteomes" id="UP001147148">
    <property type="component" value="Unassembled WGS sequence"/>
</dbReference>
<dbReference type="InterPro" id="IPR036237">
    <property type="entry name" value="Xyl_isomerase-like_sf"/>
</dbReference>
<evidence type="ECO:0000259" key="1">
    <source>
        <dbReference type="Pfam" id="PF01261"/>
    </source>
</evidence>
<dbReference type="PANTHER" id="PTHR12110">
    <property type="entry name" value="HYDROXYPYRUVATE ISOMERASE"/>
    <property type="match status" value="1"/>
</dbReference>
<sequence length="249" mass="28530">MEPMISLQLWSVQEACEEDFLGTLTKVKEFGYDGVEFAGYYGLDADVIKEHLDKLGLKVSGSHIAAGKLKEDLAGTIEFEKKIGNNTIIIPWIESGSKDKWEENFAFFNEIQPVIESAGMLLSYHNHSHEFTEITNFSALEEMLKSVPKMKLEVDTYWVNFAGEDTLEWLENYKKYIDCLHIKDAIKLENDFESTELGKGILPLKDYAKFGADNQLRWLVIEQEAFQELLPMESAAYNQKVLRTILKEV</sequence>
<feature type="domain" description="Xylose isomerase-like TIM barrel" evidence="1">
    <location>
        <begin position="25"/>
        <end position="230"/>
    </location>
</feature>
<dbReference type="GO" id="GO:0016853">
    <property type="term" value="F:isomerase activity"/>
    <property type="evidence" value="ECO:0007669"/>
    <property type="project" value="UniProtKB-KW"/>
</dbReference>
<dbReference type="EMBL" id="JAPDSH010000007">
    <property type="protein sequence ID" value="MDF0480516.1"/>
    <property type="molecule type" value="Genomic_DNA"/>
</dbReference>
<accession>A0ABT5X3C7</accession>
<dbReference type="Gene3D" id="3.20.20.150">
    <property type="entry name" value="Divalent-metal-dependent TIM barrel enzymes"/>
    <property type="match status" value="1"/>
</dbReference>
<proteinExistence type="predicted"/>
<evidence type="ECO:0000313" key="2">
    <source>
        <dbReference type="EMBL" id="MDF0480516.1"/>
    </source>
</evidence>
<reference evidence="2" key="1">
    <citation type="submission" date="2022-10" db="EMBL/GenBank/DDBJ databases">
        <title>Vagococcus sp. isolated from poultry meat.</title>
        <authorList>
            <person name="Johansson P."/>
            <person name="Bjorkroth J."/>
        </authorList>
    </citation>
    <scope>NUCLEOTIDE SEQUENCE</scope>
    <source>
        <strain evidence="2">PNs007</strain>
    </source>
</reference>
<evidence type="ECO:0000313" key="3">
    <source>
        <dbReference type="Proteomes" id="UP001147148"/>
    </source>
</evidence>
<dbReference type="PANTHER" id="PTHR12110:SF41">
    <property type="entry name" value="INOSOSE DEHYDRATASE"/>
    <property type="match status" value="1"/>
</dbReference>
<gene>
    <name evidence="2" type="ORF">OL233_09500</name>
</gene>
<keyword evidence="2" id="KW-0413">Isomerase</keyword>
<dbReference type="InterPro" id="IPR050312">
    <property type="entry name" value="IolE/XylAMocC-like"/>
</dbReference>
<dbReference type="Pfam" id="PF01261">
    <property type="entry name" value="AP_endonuc_2"/>
    <property type="match status" value="1"/>
</dbReference>
<organism evidence="2 3">
    <name type="scientific">Vagococcus proximus</name>
    <dbReference type="NCBI Taxonomy" id="2991417"/>
    <lineage>
        <taxon>Bacteria</taxon>
        <taxon>Bacillati</taxon>
        <taxon>Bacillota</taxon>
        <taxon>Bacilli</taxon>
        <taxon>Lactobacillales</taxon>
        <taxon>Enterococcaceae</taxon>
        <taxon>Vagococcus</taxon>
    </lineage>
</organism>
<protein>
    <submittedName>
        <fullName evidence="2">Sugar phosphate isomerase/epimerase</fullName>
    </submittedName>
</protein>
<dbReference type="SUPFAM" id="SSF51658">
    <property type="entry name" value="Xylose isomerase-like"/>
    <property type="match status" value="1"/>
</dbReference>
<name>A0ABT5X3C7_9ENTE</name>
<dbReference type="InterPro" id="IPR013022">
    <property type="entry name" value="Xyl_isomerase-like_TIM-brl"/>
</dbReference>
<keyword evidence="3" id="KW-1185">Reference proteome</keyword>
<comment type="caution">
    <text evidence="2">The sequence shown here is derived from an EMBL/GenBank/DDBJ whole genome shotgun (WGS) entry which is preliminary data.</text>
</comment>